<gene>
    <name evidence="1" type="ORF">L1994_05045</name>
</gene>
<dbReference type="KEGG" id="manq:L1994_05045"/>
<evidence type="ECO:0000313" key="1">
    <source>
        <dbReference type="EMBL" id="WFN37755.1"/>
    </source>
</evidence>
<sequence>MSMCVNYDQCPFLKKYNPEFDKSVALKKRVMIYCNGDLEDKCIRKKISRALGDSSYIPVNMMPEGKPVPGTRDTEWSAQVISLLEKFSVPAN</sequence>
<organism evidence="1 2">
    <name type="scientific">Methanomicrobium antiquum</name>
    <dbReference type="NCBI Taxonomy" id="487686"/>
    <lineage>
        <taxon>Archaea</taxon>
        <taxon>Methanobacteriati</taxon>
        <taxon>Methanobacteriota</taxon>
        <taxon>Stenosarchaea group</taxon>
        <taxon>Methanomicrobia</taxon>
        <taxon>Methanomicrobiales</taxon>
        <taxon>Methanomicrobiaceae</taxon>
        <taxon>Methanomicrobium</taxon>
    </lineage>
</organism>
<evidence type="ECO:0000313" key="2">
    <source>
        <dbReference type="Proteomes" id="UP001218895"/>
    </source>
</evidence>
<accession>A0AAF0FQD3</accession>
<reference evidence="1" key="1">
    <citation type="submission" date="2022-01" db="EMBL/GenBank/DDBJ databases">
        <title>Complete genome of Methanomicrobium antiquum DSM 21220.</title>
        <authorList>
            <person name="Chen S.-C."/>
            <person name="You Y.-T."/>
            <person name="Zhou Y.-Z."/>
            <person name="Lai M.-C."/>
        </authorList>
    </citation>
    <scope>NUCLEOTIDE SEQUENCE</scope>
    <source>
        <strain evidence="1">DSM 21220</strain>
    </source>
</reference>
<dbReference type="EMBL" id="CP091092">
    <property type="protein sequence ID" value="WFN37755.1"/>
    <property type="molecule type" value="Genomic_DNA"/>
</dbReference>
<proteinExistence type="predicted"/>
<keyword evidence="2" id="KW-1185">Reference proteome</keyword>
<name>A0AAF0FQD3_9EURY</name>
<dbReference type="AlphaFoldDB" id="A0AAF0FQD3"/>
<dbReference type="Proteomes" id="UP001218895">
    <property type="component" value="Chromosome"/>
</dbReference>
<dbReference type="RefSeq" id="WP_278100595.1">
    <property type="nucleotide sequence ID" value="NZ_CP091092.1"/>
</dbReference>
<dbReference type="GeneID" id="79949741"/>
<protein>
    <submittedName>
        <fullName evidence="1">Uncharacterized protein</fullName>
    </submittedName>
</protein>